<reference evidence="2" key="1">
    <citation type="journal article" date="2020" name="mSystems">
        <title>Genome- and Community-Level Interaction Insights into Carbon Utilization and Element Cycling Functions of Hydrothermarchaeota in Hydrothermal Sediment.</title>
        <authorList>
            <person name="Zhou Z."/>
            <person name="Liu Y."/>
            <person name="Xu W."/>
            <person name="Pan J."/>
            <person name="Luo Z.H."/>
            <person name="Li M."/>
        </authorList>
    </citation>
    <scope>NUCLEOTIDE SEQUENCE [LARGE SCALE GENOMIC DNA]</scope>
    <source>
        <strain evidence="2">SpSt-110</strain>
    </source>
</reference>
<dbReference type="Pfam" id="PF04457">
    <property type="entry name" value="MJ1316"/>
    <property type="match status" value="1"/>
</dbReference>
<proteinExistence type="predicted"/>
<comment type="caution">
    <text evidence="2">The sequence shown here is derived from an EMBL/GenBank/DDBJ whole genome shotgun (WGS) entry which is preliminary data.</text>
</comment>
<sequence length="84" mass="9753">MGRKKGEIEEVLKRIFFAGKREDYIVLIIDRSPEGEALKPIHVASIDDIRGGYIYVKNNVIPFHRVVEVRDLKGNILYSRKKEL</sequence>
<evidence type="ECO:0000313" key="2">
    <source>
        <dbReference type="EMBL" id="HHP68545.1"/>
    </source>
</evidence>
<accession>A0A7J3Y161</accession>
<dbReference type="InterPro" id="IPR040459">
    <property type="entry name" value="MJ1316"/>
</dbReference>
<dbReference type="AlphaFoldDB" id="A0A7J3Y161"/>
<gene>
    <name evidence="2" type="ORF">ENM60_07190</name>
</gene>
<name>A0A7J3Y161_9CREN</name>
<dbReference type="EMBL" id="DRYK01000089">
    <property type="protein sequence ID" value="HHP68545.1"/>
    <property type="molecule type" value="Genomic_DNA"/>
</dbReference>
<feature type="domain" description="MJ1316 RNA cyclic group end recognition" evidence="1">
    <location>
        <begin position="8"/>
        <end position="80"/>
    </location>
</feature>
<protein>
    <submittedName>
        <fullName evidence="2">DUF504 domain-containing protein</fullName>
    </submittedName>
</protein>
<evidence type="ECO:0000259" key="1">
    <source>
        <dbReference type="Pfam" id="PF04457"/>
    </source>
</evidence>
<organism evidence="2">
    <name type="scientific">Thermogladius calderae</name>
    <dbReference type="NCBI Taxonomy" id="1200300"/>
    <lineage>
        <taxon>Archaea</taxon>
        <taxon>Thermoproteota</taxon>
        <taxon>Thermoprotei</taxon>
        <taxon>Desulfurococcales</taxon>
        <taxon>Desulfurococcaceae</taxon>
        <taxon>Thermogladius</taxon>
    </lineage>
</organism>